<evidence type="ECO:0000256" key="6">
    <source>
        <dbReference type="SAM" id="MobiDB-lite"/>
    </source>
</evidence>
<dbReference type="Pfam" id="PF08579">
    <property type="entry name" value="RPM2"/>
    <property type="match status" value="1"/>
</dbReference>
<keyword evidence="2" id="KW-0677">Repeat</keyword>
<dbReference type="OMA" id="IDWIPEF"/>
<dbReference type="AlphaFoldDB" id="A0A1E4RZ93"/>
<protein>
    <recommendedName>
        <fullName evidence="5">Mitochondrial 15S rRNA processing factor CCM1</fullName>
    </recommendedName>
</protein>
<evidence type="ECO:0000313" key="7">
    <source>
        <dbReference type="EMBL" id="ODV72445.1"/>
    </source>
</evidence>
<evidence type="ECO:0000256" key="1">
    <source>
        <dbReference type="ARBA" id="ARBA00006192"/>
    </source>
</evidence>
<evidence type="ECO:0000256" key="3">
    <source>
        <dbReference type="ARBA" id="ARBA00044493"/>
    </source>
</evidence>
<dbReference type="PANTHER" id="PTHR47936:SF1">
    <property type="entry name" value="PENTATRICOPEPTIDE REPEAT-CONTAINING PROTEIN GUN1, CHLOROPLASTIC"/>
    <property type="match status" value="1"/>
</dbReference>
<dbReference type="InterPro" id="IPR013888">
    <property type="entry name" value="RNase_P_Rpm2_mt"/>
</dbReference>
<dbReference type="GeneID" id="30991975"/>
<dbReference type="STRING" id="983966.A0A1E4RZ93"/>
<sequence length="737" mass="84382">MMDTYFARMPFSCFKYQGFSASKRYSTVAAKHSTAFFDSSYNHIRQNSQLQTVEKVAAQGAKRLGNPHPANAGSVHYLQVDTDENNNNSFNNESNVNASANATGNFVLKGPVNVGLDKGGKKHNGRLKQTNLNRSLQSQIQMAPVTNMLVSRLQTKRLLYTDHENRAVAAEMKPSDEVAAQEPTPEPSVHSDAKYFSPGEIEYVELTDDTFVQHHTQEIQRAYRMCDYNRINALYNAMKRNGLVPSRDVYDMVLSSIAMRDIDHSVDDQMSMMLNVYSDLITNKIKPDLHIYSTVIYQLLDKSIKCYIDKDLSNNGCDFFKIAIDIFNASNCSHIQQFDGDITDMILVGMNLYPGLVNNTQLIKILEKQPNFVKNDIYYSAMINCCKFTNDSELAIQLYEEFKQKSLEIPSLKENQFVIYSAFISTLVATNEIALATKFLDKLLTSIKNYEDYETKITMLLSSYLLHLSKTNLEKSLEIWAQFNRIDWIPEFSYEFYTNLLQDSLNSTSYDISVKLYNYMSALPRSTVGKDLSLDTMLTTPRRVENAISQFMLTALQHNDKATVLKVLRESFIRKTTFDHQVYAPLFHFIQSDELIIKIINSHGLQIKDGFKFLNYLTCHVPNLPLYGISGTEFFKRLVDEFSLEEPNDFSGFFQVWKSVFDDVHTTPSNELLEICAPLIVEFYDLKNYYAELLSKDVLDFKMTLTAYFIDHYKPVEGASNVMQQATALLQDMKLMN</sequence>
<proteinExistence type="inferred from homology"/>
<comment type="subunit">
    <text evidence="4">Binds to mitochondrial small subunit 15S rRNA.</text>
</comment>
<comment type="similarity">
    <text evidence="1">Belongs to the CCM1 family.</text>
</comment>
<name>A0A1E4RZ93_CYBJN</name>
<dbReference type="PANTHER" id="PTHR47936">
    <property type="entry name" value="PPR_LONG DOMAIN-CONTAINING PROTEIN"/>
    <property type="match status" value="1"/>
</dbReference>
<evidence type="ECO:0000256" key="5">
    <source>
        <dbReference type="ARBA" id="ARBA00044527"/>
    </source>
</evidence>
<keyword evidence="8" id="KW-1185">Reference proteome</keyword>
<evidence type="ECO:0000256" key="2">
    <source>
        <dbReference type="ARBA" id="ARBA00022737"/>
    </source>
</evidence>
<comment type="function">
    <text evidence="3">Regulates mitochondrial small subunit maturation by controlling 15S rRNA 5'-end processing. Localizes to the 5' precursor of the 15S rRNA in a position that is subsequently occupied by mS47 in the mature yeast mtSSU. Uses structure and sequence-specific RNA recognition, binding to a single-stranded region of the precursor and specifically recognizing bases -6 to -1. The exchange of Ccm1 for mS47 is coupled to the irreversible removal of precursor rRNA that is accompanied by conformational changes of the mitoribosomal proteins uS5m and mS26. These conformational changes signal completion of 5'-end rRNA processing through protection of the mature 5'-end of the 15S rRNA and stabilization of mS47. The removal of the 5' precursor together with the dissociation of Ccm1 may be catalyzed by the 5'-3' exoribonuclease Pet127. Involved in the specific removal of group I introns in mitochondrial encoded transcripts.</text>
</comment>
<evidence type="ECO:0000313" key="8">
    <source>
        <dbReference type="Proteomes" id="UP000094389"/>
    </source>
</evidence>
<accession>A0A1E4RZ93</accession>
<organism evidence="7 8">
    <name type="scientific">Cyberlindnera jadinii (strain ATCC 18201 / CBS 1600 / BCRC 20928 / JCM 3617 / NBRC 0987 / NRRL Y-1542)</name>
    <name type="common">Torula yeast</name>
    <name type="synonym">Candida utilis</name>
    <dbReference type="NCBI Taxonomy" id="983966"/>
    <lineage>
        <taxon>Eukaryota</taxon>
        <taxon>Fungi</taxon>
        <taxon>Dikarya</taxon>
        <taxon>Ascomycota</taxon>
        <taxon>Saccharomycotina</taxon>
        <taxon>Saccharomycetes</taxon>
        <taxon>Phaffomycetales</taxon>
        <taxon>Phaffomycetaceae</taxon>
        <taxon>Cyberlindnera</taxon>
    </lineage>
</organism>
<dbReference type="EMBL" id="KV453935">
    <property type="protein sequence ID" value="ODV72445.1"/>
    <property type="molecule type" value="Genomic_DNA"/>
</dbReference>
<dbReference type="Gene3D" id="1.25.40.10">
    <property type="entry name" value="Tetratricopeptide repeat domain"/>
    <property type="match status" value="1"/>
</dbReference>
<feature type="region of interest" description="Disordered" evidence="6">
    <location>
        <begin position="172"/>
        <end position="192"/>
    </location>
</feature>
<reference evidence="7 8" key="1">
    <citation type="journal article" date="2016" name="Proc. Natl. Acad. Sci. U.S.A.">
        <title>Comparative genomics of biotechnologically important yeasts.</title>
        <authorList>
            <person name="Riley R."/>
            <person name="Haridas S."/>
            <person name="Wolfe K.H."/>
            <person name="Lopes M.R."/>
            <person name="Hittinger C.T."/>
            <person name="Goeker M."/>
            <person name="Salamov A.A."/>
            <person name="Wisecaver J.H."/>
            <person name="Long T.M."/>
            <person name="Calvey C.H."/>
            <person name="Aerts A.L."/>
            <person name="Barry K.W."/>
            <person name="Choi C."/>
            <person name="Clum A."/>
            <person name="Coughlan A.Y."/>
            <person name="Deshpande S."/>
            <person name="Douglass A.P."/>
            <person name="Hanson S.J."/>
            <person name="Klenk H.-P."/>
            <person name="LaButti K.M."/>
            <person name="Lapidus A."/>
            <person name="Lindquist E.A."/>
            <person name="Lipzen A.M."/>
            <person name="Meier-Kolthoff J.P."/>
            <person name="Ohm R.A."/>
            <person name="Otillar R.P."/>
            <person name="Pangilinan J.L."/>
            <person name="Peng Y."/>
            <person name="Rokas A."/>
            <person name="Rosa C.A."/>
            <person name="Scheuner C."/>
            <person name="Sibirny A.A."/>
            <person name="Slot J.C."/>
            <person name="Stielow J.B."/>
            <person name="Sun H."/>
            <person name="Kurtzman C.P."/>
            <person name="Blackwell M."/>
            <person name="Grigoriev I.V."/>
            <person name="Jeffries T.W."/>
        </authorList>
    </citation>
    <scope>NUCLEOTIDE SEQUENCE [LARGE SCALE GENOMIC DNA]</scope>
    <source>
        <strain evidence="8">ATCC 18201 / CBS 1600 / BCRC 20928 / JCM 3617 / NBRC 0987 / NRRL Y-1542</strain>
    </source>
</reference>
<dbReference type="OrthoDB" id="185373at2759"/>
<evidence type="ECO:0000256" key="4">
    <source>
        <dbReference type="ARBA" id="ARBA00044511"/>
    </source>
</evidence>
<gene>
    <name evidence="7" type="ORF">CYBJADRAFT_21356</name>
</gene>
<dbReference type="InterPro" id="IPR011990">
    <property type="entry name" value="TPR-like_helical_dom_sf"/>
</dbReference>
<dbReference type="Proteomes" id="UP000094389">
    <property type="component" value="Unassembled WGS sequence"/>
</dbReference>
<dbReference type="RefSeq" id="XP_020069484.1">
    <property type="nucleotide sequence ID" value="XM_020217579.1"/>
</dbReference>